<evidence type="ECO:0000256" key="5">
    <source>
        <dbReference type="ARBA" id="ARBA00011738"/>
    </source>
</evidence>
<evidence type="ECO:0000313" key="23">
    <source>
        <dbReference type="EMBL" id="PSR44925.1"/>
    </source>
</evidence>
<dbReference type="EC" id="2.7.7.65" evidence="6"/>
<evidence type="ECO:0000256" key="16">
    <source>
        <dbReference type="ARBA" id="ARBA00023134"/>
    </source>
</evidence>
<evidence type="ECO:0000256" key="21">
    <source>
        <dbReference type="SAM" id="Phobius"/>
    </source>
</evidence>
<keyword evidence="10 21" id="KW-0812">Transmembrane</keyword>
<comment type="catalytic activity">
    <reaction evidence="19">
        <text>2 GTP = 3',3'-c-di-GMP + 2 diphosphate</text>
        <dbReference type="Rhea" id="RHEA:24898"/>
        <dbReference type="ChEBI" id="CHEBI:33019"/>
        <dbReference type="ChEBI" id="CHEBI:37565"/>
        <dbReference type="ChEBI" id="CHEBI:58805"/>
        <dbReference type="EC" id="2.7.7.65"/>
    </reaction>
</comment>
<dbReference type="SMART" id="SM00267">
    <property type="entry name" value="GGDEF"/>
    <property type="match status" value="1"/>
</dbReference>
<dbReference type="UniPathway" id="UPA00694"/>
<dbReference type="InterPro" id="IPR050469">
    <property type="entry name" value="Diguanylate_Cyclase"/>
</dbReference>
<keyword evidence="11" id="KW-0479">Metal-binding</keyword>
<dbReference type="Pfam" id="PF00990">
    <property type="entry name" value="GGDEF"/>
    <property type="match status" value="1"/>
</dbReference>
<dbReference type="NCBIfam" id="TIGR00254">
    <property type="entry name" value="GGDEF"/>
    <property type="match status" value="1"/>
</dbReference>
<evidence type="ECO:0000256" key="15">
    <source>
        <dbReference type="ARBA" id="ARBA00022989"/>
    </source>
</evidence>
<evidence type="ECO:0000256" key="19">
    <source>
        <dbReference type="ARBA" id="ARBA00034247"/>
    </source>
</evidence>
<feature type="transmembrane region" description="Helical" evidence="21">
    <location>
        <begin position="384"/>
        <end position="409"/>
    </location>
</feature>
<dbReference type="PANTHER" id="PTHR45138">
    <property type="entry name" value="REGULATORY COMPONENTS OF SENSORY TRANSDUCTION SYSTEM"/>
    <property type="match status" value="1"/>
</dbReference>
<dbReference type="PANTHER" id="PTHR45138:SF16">
    <property type="entry name" value="DIGUANYLATE CYCLASE DGCQ-RELATED"/>
    <property type="match status" value="1"/>
</dbReference>
<sequence length="591" mass="68049">MEHHELSAAQRSGRGQWNAHQEVDVRPVTVSPVASSGWWARLSRRIRPERVVTICFVVVLLTSTLLTWRETIVLEEAYISSQRNNLKNVANDMDAQLQFNTDRLLFFRNGMASALQIPLAFEVLRTAELEFEHKRGLPDWHISLNNNRTLPLYGVSDDFVEHTNLLSRDNELLGNEFMATIELGYLLRLSALTHQHLSRFETEMLYVSRAGFYLTTEQGHEKSITEHYYSLATSPWFIQQSQRDNPNRGVKWRTSFSHDKVPVAQKVTAAVPLDYDNYWFGVLAIQLSVNEMTQFLMQSVEGEDEGEYQLYDRRMNLIASSEQDPAKRTVLSQEIQAQLAHAYEHNNEGSLRQLSRYISWEKLRNFDGVLLRIHSLEEGIRGDFGSISIALTLLWLLFTTMLLISWAVIRRMVRNMSTLQDSLEWRAWHDMLTRLYNRAALFERAGKALAACQQAGEPMSVIQLDLDHFKSINDRYGHQAGDRVLSHIGRIILNKVRKTDIAGRVGGEEFCIVLPETSLEQASVIAERIRESIYRREILISRNQTLRVSASLGVCSSEELQRYDFEHLQSIADSRLYQAKQNGRNQVCTED</sequence>
<evidence type="ECO:0000256" key="1">
    <source>
        <dbReference type="ARBA" id="ARBA00001946"/>
    </source>
</evidence>
<comment type="pathway">
    <text evidence="4">Glycan metabolism; bacterial cellulose biosynthesis.</text>
</comment>
<evidence type="ECO:0000256" key="2">
    <source>
        <dbReference type="ARBA" id="ARBA00004429"/>
    </source>
</evidence>
<dbReference type="GO" id="GO:0005886">
    <property type="term" value="C:plasma membrane"/>
    <property type="evidence" value="ECO:0007669"/>
    <property type="project" value="UniProtKB-SubCell"/>
</dbReference>
<evidence type="ECO:0000256" key="3">
    <source>
        <dbReference type="ARBA" id="ARBA00004665"/>
    </source>
</evidence>
<keyword evidence="7" id="KW-1003">Cell membrane</keyword>
<dbReference type="PROSITE" id="PS50887">
    <property type="entry name" value="GGDEF"/>
    <property type="match status" value="1"/>
</dbReference>
<dbReference type="Proteomes" id="UP000240892">
    <property type="component" value="Unassembled WGS sequence"/>
</dbReference>
<evidence type="ECO:0000256" key="11">
    <source>
        <dbReference type="ARBA" id="ARBA00022723"/>
    </source>
</evidence>
<dbReference type="GO" id="GO:1902201">
    <property type="term" value="P:negative regulation of bacterial-type flagellum-dependent cell motility"/>
    <property type="evidence" value="ECO:0007669"/>
    <property type="project" value="TreeGrafter"/>
</dbReference>
<dbReference type="AlphaFoldDB" id="A0A2T2XXB6"/>
<feature type="domain" description="GGDEF" evidence="22">
    <location>
        <begin position="457"/>
        <end position="591"/>
    </location>
</feature>
<dbReference type="UniPathway" id="UPA00599"/>
<accession>A0A2T2XXB6</accession>
<comment type="subcellular location">
    <subcellularLocation>
        <location evidence="2">Cell inner membrane</location>
        <topology evidence="2">Multi-pass membrane protein</topology>
    </subcellularLocation>
</comment>
<keyword evidence="15 21" id="KW-1133">Transmembrane helix</keyword>
<name>A0A2T2XXB6_9ENTR</name>
<comment type="cofactor">
    <cofactor evidence="1">
        <name>Mg(2+)</name>
        <dbReference type="ChEBI" id="CHEBI:18420"/>
    </cofactor>
</comment>
<keyword evidence="13" id="KW-0460">Magnesium</keyword>
<evidence type="ECO:0000256" key="17">
    <source>
        <dbReference type="ARBA" id="ARBA00023136"/>
    </source>
</evidence>
<protein>
    <recommendedName>
        <fullName evidence="6">diguanylate cyclase</fullName>
        <ecNumber evidence="6">2.7.7.65</ecNumber>
    </recommendedName>
    <alternativeName>
        <fullName evidence="18">Cellulose synthesis regulatory protein</fullName>
    </alternativeName>
</protein>
<dbReference type="InterPro" id="IPR000160">
    <property type="entry name" value="GGDEF_dom"/>
</dbReference>
<evidence type="ECO:0000256" key="4">
    <source>
        <dbReference type="ARBA" id="ARBA00005186"/>
    </source>
</evidence>
<dbReference type="Gene3D" id="3.30.70.270">
    <property type="match status" value="1"/>
</dbReference>
<evidence type="ECO:0000259" key="22">
    <source>
        <dbReference type="PROSITE" id="PS50887"/>
    </source>
</evidence>
<keyword evidence="12" id="KW-0547">Nucleotide-binding</keyword>
<feature type="transmembrane region" description="Helical" evidence="21">
    <location>
        <begin position="51"/>
        <end position="68"/>
    </location>
</feature>
<keyword evidence="8" id="KW-0997">Cell inner membrane</keyword>
<reference evidence="23 24" key="1">
    <citation type="submission" date="2018-03" db="EMBL/GenBank/DDBJ databases">
        <title>First report of an OXA-48+CTX-M-M-producing Kluyvera ascorbata clone recovered from patients admitted in a University Hospital in Madrid, Spain.</title>
        <authorList>
            <person name="Hernandez-Garcia M."/>
            <person name="Leon-Sampedro R."/>
            <person name="Perez-Viso B."/>
            <person name="Morosini M.I."/>
            <person name="Lopez-Fresnena N."/>
            <person name="Coque T.M."/>
            <person name="Bonten M."/>
            <person name="Malhotra-Kumar S."/>
            <person name="Ruiz-Garbajosa P."/>
            <person name="Canton R."/>
        </authorList>
    </citation>
    <scope>NUCLEOTIDE SEQUENCE [LARGE SCALE GENOMIC DNA]</scope>
    <source>
        <strain evidence="23 24">KA2</strain>
    </source>
</reference>
<dbReference type="STRING" id="1006000.GKAS_04158"/>
<dbReference type="EMBL" id="PYHO01000021">
    <property type="protein sequence ID" value="PSR44925.1"/>
    <property type="molecule type" value="Genomic_DNA"/>
</dbReference>
<organism evidence="23 24">
    <name type="scientific">Kluyvera genomosp. 2</name>
    <dbReference type="NCBI Taxonomy" id="2774054"/>
    <lineage>
        <taxon>Bacteria</taxon>
        <taxon>Pseudomonadati</taxon>
        <taxon>Pseudomonadota</taxon>
        <taxon>Gammaproteobacteria</taxon>
        <taxon>Enterobacterales</taxon>
        <taxon>Enterobacteriaceae</taxon>
        <taxon>Kluyvera</taxon>
    </lineage>
</organism>
<evidence type="ECO:0000256" key="12">
    <source>
        <dbReference type="ARBA" id="ARBA00022741"/>
    </source>
</evidence>
<keyword evidence="9" id="KW-0808">Transferase</keyword>
<dbReference type="GO" id="GO:0005525">
    <property type="term" value="F:GTP binding"/>
    <property type="evidence" value="ECO:0007669"/>
    <property type="project" value="UniProtKB-KW"/>
</dbReference>
<dbReference type="InterPro" id="IPR033416">
    <property type="entry name" value="CHASE7"/>
</dbReference>
<dbReference type="GO" id="GO:0052621">
    <property type="term" value="F:diguanylate cyclase activity"/>
    <property type="evidence" value="ECO:0007669"/>
    <property type="project" value="UniProtKB-EC"/>
</dbReference>
<dbReference type="SUPFAM" id="SSF55073">
    <property type="entry name" value="Nucleotide cyclase"/>
    <property type="match status" value="1"/>
</dbReference>
<dbReference type="GO" id="GO:0046872">
    <property type="term" value="F:metal ion binding"/>
    <property type="evidence" value="ECO:0007669"/>
    <property type="project" value="UniProtKB-KW"/>
</dbReference>
<comment type="function">
    <text evidence="20">Catalyzes the synthesis of cyclic-di-GMP (c-di-GMP) via the condensation of 2 GTP molecules. Cyclic-di-GMP is a second messenger which controls cell surface-associated traits in bacteria. Involved in the regulation of cellulose production.</text>
</comment>
<evidence type="ECO:0000256" key="13">
    <source>
        <dbReference type="ARBA" id="ARBA00022842"/>
    </source>
</evidence>
<keyword evidence="14" id="KW-0135">Cellulose biosynthesis</keyword>
<comment type="caution">
    <text evidence="23">The sequence shown here is derived from an EMBL/GenBank/DDBJ whole genome shotgun (WGS) entry which is preliminary data.</text>
</comment>
<evidence type="ECO:0000256" key="6">
    <source>
        <dbReference type="ARBA" id="ARBA00012528"/>
    </source>
</evidence>
<comment type="pathway">
    <text evidence="3">Purine metabolism; 3',5'-cyclic di-GMP biosynthesis.</text>
</comment>
<gene>
    <name evidence="23" type="ORF">C8256_20430</name>
</gene>
<proteinExistence type="predicted"/>
<comment type="subunit">
    <text evidence="5">Homodimer.</text>
</comment>
<keyword evidence="17 21" id="KW-0472">Membrane</keyword>
<evidence type="ECO:0000256" key="8">
    <source>
        <dbReference type="ARBA" id="ARBA00022519"/>
    </source>
</evidence>
<dbReference type="Pfam" id="PF17151">
    <property type="entry name" value="CHASE7"/>
    <property type="match status" value="1"/>
</dbReference>
<evidence type="ECO:0000256" key="18">
    <source>
        <dbReference type="ARBA" id="ARBA00031311"/>
    </source>
</evidence>
<evidence type="ECO:0000256" key="10">
    <source>
        <dbReference type="ARBA" id="ARBA00022692"/>
    </source>
</evidence>
<dbReference type="NCBIfam" id="NF011955">
    <property type="entry name" value="PRK15426.1"/>
    <property type="match status" value="1"/>
</dbReference>
<keyword evidence="16" id="KW-0342">GTP-binding</keyword>
<evidence type="ECO:0000256" key="9">
    <source>
        <dbReference type="ARBA" id="ARBA00022679"/>
    </source>
</evidence>
<dbReference type="CDD" id="cd01949">
    <property type="entry name" value="GGDEF"/>
    <property type="match status" value="1"/>
</dbReference>
<dbReference type="FunFam" id="3.30.70.270:FF:000001">
    <property type="entry name" value="Diguanylate cyclase domain protein"/>
    <property type="match status" value="1"/>
</dbReference>
<evidence type="ECO:0000256" key="14">
    <source>
        <dbReference type="ARBA" id="ARBA00022916"/>
    </source>
</evidence>
<dbReference type="InterPro" id="IPR029787">
    <property type="entry name" value="Nucleotide_cyclase"/>
</dbReference>
<keyword evidence="24" id="KW-1185">Reference proteome</keyword>
<evidence type="ECO:0000313" key="24">
    <source>
        <dbReference type="Proteomes" id="UP000240892"/>
    </source>
</evidence>
<dbReference type="GO" id="GO:0030244">
    <property type="term" value="P:cellulose biosynthetic process"/>
    <property type="evidence" value="ECO:0007669"/>
    <property type="project" value="UniProtKB-KW"/>
</dbReference>
<evidence type="ECO:0000256" key="20">
    <source>
        <dbReference type="ARBA" id="ARBA00045634"/>
    </source>
</evidence>
<dbReference type="InterPro" id="IPR043128">
    <property type="entry name" value="Rev_trsase/Diguanyl_cyclase"/>
</dbReference>
<dbReference type="GO" id="GO:0043709">
    <property type="term" value="P:cell adhesion involved in single-species biofilm formation"/>
    <property type="evidence" value="ECO:0007669"/>
    <property type="project" value="TreeGrafter"/>
</dbReference>
<evidence type="ECO:0000256" key="7">
    <source>
        <dbReference type="ARBA" id="ARBA00022475"/>
    </source>
</evidence>